<feature type="transmembrane region" description="Helical" evidence="1">
    <location>
        <begin position="131"/>
        <end position="148"/>
    </location>
</feature>
<organism evidence="2 3">
    <name type="scientific">Arthrobacter stackebrandtii</name>
    <dbReference type="NCBI Taxonomy" id="272161"/>
    <lineage>
        <taxon>Bacteria</taxon>
        <taxon>Bacillati</taxon>
        <taxon>Actinomycetota</taxon>
        <taxon>Actinomycetes</taxon>
        <taxon>Micrococcales</taxon>
        <taxon>Micrococcaceae</taxon>
        <taxon>Arthrobacter</taxon>
    </lineage>
</organism>
<evidence type="ECO:0000313" key="3">
    <source>
        <dbReference type="Proteomes" id="UP000711614"/>
    </source>
</evidence>
<gene>
    <name evidence="2" type="ORF">JOF48_000028</name>
</gene>
<dbReference type="EMBL" id="JAGIOI010000001">
    <property type="protein sequence ID" value="MBP2411229.1"/>
    <property type="molecule type" value="Genomic_DNA"/>
</dbReference>
<keyword evidence="1" id="KW-0472">Membrane</keyword>
<feature type="transmembrane region" description="Helical" evidence="1">
    <location>
        <begin position="25"/>
        <end position="45"/>
    </location>
</feature>
<dbReference type="RefSeq" id="WP_209676115.1">
    <property type="nucleotide sequence ID" value="NZ_JAGIOI010000001.1"/>
</dbReference>
<reference evidence="2 3" key="1">
    <citation type="submission" date="2021-03" db="EMBL/GenBank/DDBJ databases">
        <title>Sequencing the genomes of 1000 actinobacteria strains.</title>
        <authorList>
            <person name="Klenk H.-P."/>
        </authorList>
    </citation>
    <scope>NUCLEOTIDE SEQUENCE [LARGE SCALE GENOMIC DNA]</scope>
    <source>
        <strain evidence="2 3">DSM 16005</strain>
    </source>
</reference>
<keyword evidence="3" id="KW-1185">Reference proteome</keyword>
<accession>A0ABS4YR36</accession>
<evidence type="ECO:0000256" key="1">
    <source>
        <dbReference type="SAM" id="Phobius"/>
    </source>
</evidence>
<keyword evidence="1" id="KW-1133">Transmembrane helix</keyword>
<proteinExistence type="predicted"/>
<name>A0ABS4YR36_9MICC</name>
<evidence type="ECO:0000313" key="2">
    <source>
        <dbReference type="EMBL" id="MBP2411229.1"/>
    </source>
</evidence>
<evidence type="ECO:0008006" key="4">
    <source>
        <dbReference type="Google" id="ProtNLM"/>
    </source>
</evidence>
<sequence>MSENSPQGDGKTTRQRRGPGFRTRATAFLLAILLGIGSLVCIVSLSNNLTASYTATDGKVLSTETKTRSRINRKQRHRKKRYYSTIEYQLNGVTRTDRVKSGSLMKGITVPVWVQDNTGDVHFHKPKPPEFGHWLLAFAMPIASLYFLRMTFRRGRLVRQ</sequence>
<dbReference type="Proteomes" id="UP000711614">
    <property type="component" value="Unassembled WGS sequence"/>
</dbReference>
<protein>
    <recommendedName>
        <fullName evidence="4">DUF3592 domain-containing protein</fullName>
    </recommendedName>
</protein>
<comment type="caution">
    <text evidence="2">The sequence shown here is derived from an EMBL/GenBank/DDBJ whole genome shotgun (WGS) entry which is preliminary data.</text>
</comment>
<keyword evidence="1" id="KW-0812">Transmembrane</keyword>